<dbReference type="GO" id="GO:0004674">
    <property type="term" value="F:protein serine/threonine kinase activity"/>
    <property type="evidence" value="ECO:0007669"/>
    <property type="project" value="TreeGrafter"/>
</dbReference>
<dbReference type="Pfam" id="PF00069">
    <property type="entry name" value="Pkinase"/>
    <property type="match status" value="1"/>
</dbReference>
<sequence>MLRAQFGNGAFTLFTPGHVISERYRVRSELGEGSGGEVYEVLDLQSGAVLALKIQQPRYLESTNTYGLYGEDVHHEFALGASLGGISGVVTPLDFGDHLGRTYFVMERVDGFDLGEFVGRSQPVSSIRSAAVLVQLCTVLHQVHSRGFVHRDIKLENALISRRGVVTLIDLGSSVPSGEVPEMPAGTFGYLAPEAASHGVAETSLDIFSAGCLLFRMLTMEFPFLNETGHVMARRPLPVDKLVNVDPVVQRVCVAMLEWDPADRPTAAEVRDELIAVLPNVSSPVPPRLSHDPVRWWWEQLQWQEHAPMS</sequence>
<dbReference type="PROSITE" id="PS50011">
    <property type="entry name" value="PROTEIN_KINASE_DOM"/>
    <property type="match status" value="1"/>
</dbReference>
<feature type="binding site" evidence="1">
    <location>
        <position position="53"/>
    </location>
    <ligand>
        <name>ATP</name>
        <dbReference type="ChEBI" id="CHEBI:30616"/>
    </ligand>
</feature>
<dbReference type="InterPro" id="IPR000719">
    <property type="entry name" value="Prot_kinase_dom"/>
</dbReference>
<dbReference type="CDD" id="cd14014">
    <property type="entry name" value="STKc_PknB_like"/>
    <property type="match status" value="1"/>
</dbReference>
<keyword evidence="1" id="KW-0547">Nucleotide-binding</keyword>
<keyword evidence="4" id="KW-1185">Reference proteome</keyword>
<accession>A0A495VYT5</accession>
<dbReference type="GO" id="GO:0005524">
    <property type="term" value="F:ATP binding"/>
    <property type="evidence" value="ECO:0007669"/>
    <property type="project" value="UniProtKB-UniRule"/>
</dbReference>
<dbReference type="SUPFAM" id="SSF56112">
    <property type="entry name" value="Protein kinase-like (PK-like)"/>
    <property type="match status" value="1"/>
</dbReference>
<evidence type="ECO:0000259" key="2">
    <source>
        <dbReference type="PROSITE" id="PS50011"/>
    </source>
</evidence>
<evidence type="ECO:0000256" key="1">
    <source>
        <dbReference type="PROSITE-ProRule" id="PRU10141"/>
    </source>
</evidence>
<reference evidence="3 4" key="1">
    <citation type="submission" date="2018-10" db="EMBL/GenBank/DDBJ databases">
        <title>Sequencing the genomes of 1000 actinobacteria strains.</title>
        <authorList>
            <person name="Klenk H.-P."/>
        </authorList>
    </citation>
    <scope>NUCLEOTIDE SEQUENCE [LARGE SCALE GENOMIC DNA]</scope>
    <source>
        <strain evidence="3 4">DSM 43800</strain>
    </source>
</reference>
<name>A0A495VYT5_9PSEU</name>
<gene>
    <name evidence="3" type="ORF">C8E97_2143</name>
</gene>
<feature type="domain" description="Protein kinase" evidence="2">
    <location>
        <begin position="24"/>
        <end position="275"/>
    </location>
</feature>
<keyword evidence="3" id="KW-0808">Transferase</keyword>
<protein>
    <submittedName>
        <fullName evidence="3">Serine/threonine-protein kinase</fullName>
    </submittedName>
</protein>
<comment type="caution">
    <text evidence="3">The sequence shown here is derived from an EMBL/GenBank/DDBJ whole genome shotgun (WGS) entry which is preliminary data.</text>
</comment>
<evidence type="ECO:0000313" key="3">
    <source>
        <dbReference type="EMBL" id="RKT53575.1"/>
    </source>
</evidence>
<evidence type="ECO:0000313" key="4">
    <source>
        <dbReference type="Proteomes" id="UP000282084"/>
    </source>
</evidence>
<dbReference type="PANTHER" id="PTHR44167">
    <property type="entry name" value="OVARIAN-SPECIFIC SERINE/THREONINE-PROTEIN KINASE LOK-RELATED"/>
    <property type="match status" value="1"/>
</dbReference>
<dbReference type="Gene3D" id="3.30.200.20">
    <property type="entry name" value="Phosphorylase Kinase, domain 1"/>
    <property type="match status" value="1"/>
</dbReference>
<dbReference type="EMBL" id="RBXO01000001">
    <property type="protein sequence ID" value="RKT53575.1"/>
    <property type="molecule type" value="Genomic_DNA"/>
</dbReference>
<organism evidence="3 4">
    <name type="scientific">Saccharothrix australiensis</name>
    <dbReference type="NCBI Taxonomy" id="2072"/>
    <lineage>
        <taxon>Bacteria</taxon>
        <taxon>Bacillati</taxon>
        <taxon>Actinomycetota</taxon>
        <taxon>Actinomycetes</taxon>
        <taxon>Pseudonocardiales</taxon>
        <taxon>Pseudonocardiaceae</taxon>
        <taxon>Saccharothrix</taxon>
    </lineage>
</organism>
<proteinExistence type="predicted"/>
<dbReference type="SMART" id="SM00220">
    <property type="entry name" value="S_TKc"/>
    <property type="match status" value="1"/>
</dbReference>
<dbReference type="AlphaFoldDB" id="A0A495VYT5"/>
<dbReference type="Proteomes" id="UP000282084">
    <property type="component" value="Unassembled WGS sequence"/>
</dbReference>
<dbReference type="PANTHER" id="PTHR44167:SF24">
    <property type="entry name" value="SERINE_THREONINE-PROTEIN KINASE CHK2"/>
    <property type="match status" value="1"/>
</dbReference>
<dbReference type="InterPro" id="IPR017441">
    <property type="entry name" value="Protein_kinase_ATP_BS"/>
</dbReference>
<keyword evidence="1" id="KW-0067">ATP-binding</keyword>
<keyword evidence="3" id="KW-0418">Kinase</keyword>
<dbReference type="PROSITE" id="PS00107">
    <property type="entry name" value="PROTEIN_KINASE_ATP"/>
    <property type="match status" value="1"/>
</dbReference>
<dbReference type="InterPro" id="IPR011009">
    <property type="entry name" value="Kinase-like_dom_sf"/>
</dbReference>
<dbReference type="Gene3D" id="1.10.510.10">
    <property type="entry name" value="Transferase(Phosphotransferase) domain 1"/>
    <property type="match status" value="1"/>
</dbReference>
<dbReference type="RefSeq" id="WP_170211735.1">
    <property type="nucleotide sequence ID" value="NZ_RBXO01000001.1"/>
</dbReference>